<dbReference type="OrthoDB" id="8595855at2"/>
<dbReference type="EMBL" id="QJKC01000005">
    <property type="protein sequence ID" value="PXX49021.1"/>
    <property type="molecule type" value="Genomic_DNA"/>
</dbReference>
<dbReference type="RefSeq" id="WP_059286191.1">
    <property type="nucleotide sequence ID" value="NZ_LNQU01000063.1"/>
</dbReference>
<protein>
    <submittedName>
        <fullName evidence="1">Uncharacterized protein</fullName>
    </submittedName>
</protein>
<evidence type="ECO:0000313" key="2">
    <source>
        <dbReference type="Proteomes" id="UP000248395"/>
    </source>
</evidence>
<name>A0A318JH93_9NEIS</name>
<keyword evidence="2" id="KW-1185">Reference proteome</keyword>
<gene>
    <name evidence="1" type="ORF">DFR38_10557</name>
</gene>
<dbReference type="AlphaFoldDB" id="A0A318JH93"/>
<reference evidence="1 2" key="1">
    <citation type="submission" date="2018-05" db="EMBL/GenBank/DDBJ databases">
        <title>Genomic Encyclopedia of Type Strains, Phase IV (KMG-IV): sequencing the most valuable type-strain genomes for metagenomic binning, comparative biology and taxonomic classification.</title>
        <authorList>
            <person name="Goeker M."/>
        </authorList>
    </citation>
    <scope>NUCLEOTIDE SEQUENCE [LARGE SCALE GENOMIC DNA]</scope>
    <source>
        <strain evidence="1 2">DSM 25134</strain>
    </source>
</reference>
<comment type="caution">
    <text evidence="1">The sequence shown here is derived from an EMBL/GenBank/DDBJ whole genome shotgun (WGS) entry which is preliminary data.</text>
</comment>
<dbReference type="Proteomes" id="UP000248395">
    <property type="component" value="Unassembled WGS sequence"/>
</dbReference>
<evidence type="ECO:0000313" key="1">
    <source>
        <dbReference type="EMBL" id="PXX49021.1"/>
    </source>
</evidence>
<sequence>MNPGTAEQLEAAKEDARLIPFATLFSVNSDGDWKHLAGQTVTRRRNGGTCEKEAVSMILTDSSTHKTIAASATDLAAFGKPGQPNLDFEP</sequence>
<proteinExistence type="predicted"/>
<accession>A0A318JH93</accession>
<organism evidence="1 2">
    <name type="scientific">Aquitalea magnusonii</name>
    <dbReference type="NCBI Taxonomy" id="332411"/>
    <lineage>
        <taxon>Bacteria</taxon>
        <taxon>Pseudomonadati</taxon>
        <taxon>Pseudomonadota</taxon>
        <taxon>Betaproteobacteria</taxon>
        <taxon>Neisseriales</taxon>
        <taxon>Chromobacteriaceae</taxon>
        <taxon>Aquitalea</taxon>
    </lineage>
</organism>